<sequence>MADDARIRLEVDCGTDAAAVPVVWSESDALVEKRRIARDDSTMAVGLQLIRGTLERMSSKQTKKSPRKSPPAIRPKPIQLALWPSLLTSEQNVVGVASTGSGKTLAYAIPAVAKCIRSLLLRANTNQGPSSFVHGLVLVPTRELAIQVSKEIRNVCKIGNKSLSKLFKDEEISCLVESLAVYGGVDIHEQKSSLFGKGDSGFNSLIVAATPGRLLDILEQSEGQAKDLFSQIHMVIFDEADRTALNPDMCSQVDDILTLLDSFRDEGKNVVHCLISATLPEKAKPKCDEWAPSTRLVAKLGSVTVGQKPSKTEGDDETSGKTEGKKKKSEILDLASMPPNIVQTLHVCASHKKPKKLISTLKRIYERKANSVRFSNNQLCIVFFAQVKTLKFMQKLLFREGLRCAELYGTLSQAEREKRLLEFRAGKTPILLATDVVARGIHIPNVTYAINYDFPTALEQYVHRCGRVGRKQQSLGGDESKYGIPTVYSFFTRDFAAMADSLIELLRSCNAFVDPNLLALSKIHKPSKSASKKRKRSKADDKRDDKDAANEIGDDDFAFLGRQNVLKRASHVSDAEPDSDASDDD</sequence>
<dbReference type="OMA" id="TVYSFFT"/>
<keyword evidence="2 6" id="KW-0378">Hydrolase</keyword>
<organism evidence="10 11">
    <name type="scientific">Thalassiosira oceanica</name>
    <name type="common">Marine diatom</name>
    <dbReference type="NCBI Taxonomy" id="159749"/>
    <lineage>
        <taxon>Eukaryota</taxon>
        <taxon>Sar</taxon>
        <taxon>Stramenopiles</taxon>
        <taxon>Ochrophyta</taxon>
        <taxon>Bacillariophyta</taxon>
        <taxon>Coscinodiscophyceae</taxon>
        <taxon>Thalassiosirophycidae</taxon>
        <taxon>Thalassiosirales</taxon>
        <taxon>Thalassiosiraceae</taxon>
        <taxon>Thalassiosira</taxon>
    </lineage>
</organism>
<evidence type="ECO:0000256" key="6">
    <source>
        <dbReference type="RuleBase" id="RU365068"/>
    </source>
</evidence>
<dbReference type="Pfam" id="PF00270">
    <property type="entry name" value="DEAD"/>
    <property type="match status" value="1"/>
</dbReference>
<dbReference type="CDD" id="cd00268">
    <property type="entry name" value="DEADc"/>
    <property type="match status" value="1"/>
</dbReference>
<dbReference type="AlphaFoldDB" id="K0R497"/>
<dbReference type="GO" id="GO:0003724">
    <property type="term" value="F:RNA helicase activity"/>
    <property type="evidence" value="ECO:0007669"/>
    <property type="project" value="UniProtKB-EC"/>
</dbReference>
<dbReference type="OrthoDB" id="42585at2759"/>
<feature type="compositionally biased region" description="Basic and acidic residues" evidence="7">
    <location>
        <begin position="310"/>
        <end position="323"/>
    </location>
</feature>
<dbReference type="InterPro" id="IPR027417">
    <property type="entry name" value="P-loop_NTPase"/>
</dbReference>
<dbReference type="Proteomes" id="UP000266841">
    <property type="component" value="Unassembled WGS sequence"/>
</dbReference>
<dbReference type="InterPro" id="IPR011545">
    <property type="entry name" value="DEAD/DEAH_box_helicase_dom"/>
</dbReference>
<dbReference type="GO" id="GO:0016787">
    <property type="term" value="F:hydrolase activity"/>
    <property type="evidence" value="ECO:0007669"/>
    <property type="project" value="UniProtKB-KW"/>
</dbReference>
<keyword evidence="11" id="KW-1185">Reference proteome</keyword>
<dbReference type="InterPro" id="IPR001650">
    <property type="entry name" value="Helicase_C-like"/>
</dbReference>
<name>K0R497_THAOC</name>
<dbReference type="PANTHER" id="PTHR24031">
    <property type="entry name" value="RNA HELICASE"/>
    <property type="match status" value="1"/>
</dbReference>
<evidence type="ECO:0000256" key="3">
    <source>
        <dbReference type="ARBA" id="ARBA00022806"/>
    </source>
</evidence>
<dbReference type="PROSITE" id="PS51192">
    <property type="entry name" value="HELICASE_ATP_BIND_1"/>
    <property type="match status" value="1"/>
</dbReference>
<evidence type="ECO:0000256" key="4">
    <source>
        <dbReference type="ARBA" id="ARBA00022840"/>
    </source>
</evidence>
<comment type="catalytic activity">
    <reaction evidence="6">
        <text>ATP + H2O = ADP + phosphate + H(+)</text>
        <dbReference type="Rhea" id="RHEA:13065"/>
        <dbReference type="ChEBI" id="CHEBI:15377"/>
        <dbReference type="ChEBI" id="CHEBI:15378"/>
        <dbReference type="ChEBI" id="CHEBI:30616"/>
        <dbReference type="ChEBI" id="CHEBI:43474"/>
        <dbReference type="ChEBI" id="CHEBI:456216"/>
        <dbReference type="EC" id="3.6.4.13"/>
    </reaction>
</comment>
<evidence type="ECO:0000256" key="5">
    <source>
        <dbReference type="ARBA" id="ARBA00022884"/>
    </source>
</evidence>
<dbReference type="SMART" id="SM00487">
    <property type="entry name" value="DEXDc"/>
    <property type="match status" value="1"/>
</dbReference>
<comment type="function">
    <text evidence="6">RNA helicase.</text>
</comment>
<evidence type="ECO:0000256" key="1">
    <source>
        <dbReference type="ARBA" id="ARBA00022741"/>
    </source>
</evidence>
<keyword evidence="4 6" id="KW-0067">ATP-binding</keyword>
<feature type="domain" description="Helicase ATP-binding" evidence="8">
    <location>
        <begin position="84"/>
        <end position="297"/>
    </location>
</feature>
<dbReference type="eggNOG" id="KOG0331">
    <property type="taxonomic scope" value="Eukaryota"/>
</dbReference>
<dbReference type="CDD" id="cd18787">
    <property type="entry name" value="SF2_C_DEAD"/>
    <property type="match status" value="1"/>
</dbReference>
<feature type="region of interest" description="Disordered" evidence="7">
    <location>
        <begin position="305"/>
        <end position="329"/>
    </location>
</feature>
<evidence type="ECO:0000259" key="9">
    <source>
        <dbReference type="PROSITE" id="PS51194"/>
    </source>
</evidence>
<evidence type="ECO:0000256" key="2">
    <source>
        <dbReference type="ARBA" id="ARBA00022801"/>
    </source>
</evidence>
<dbReference type="EC" id="3.6.4.13" evidence="6"/>
<reference evidence="10 11" key="1">
    <citation type="journal article" date="2012" name="Genome Biol.">
        <title>Genome and low-iron response of an oceanic diatom adapted to chronic iron limitation.</title>
        <authorList>
            <person name="Lommer M."/>
            <person name="Specht M."/>
            <person name="Roy A.S."/>
            <person name="Kraemer L."/>
            <person name="Andreson R."/>
            <person name="Gutowska M.A."/>
            <person name="Wolf J."/>
            <person name="Bergner S.V."/>
            <person name="Schilhabel M.B."/>
            <person name="Klostermeier U.C."/>
            <person name="Beiko R.G."/>
            <person name="Rosenstiel P."/>
            <person name="Hippler M."/>
            <person name="Laroche J."/>
        </authorList>
    </citation>
    <scope>NUCLEOTIDE SEQUENCE [LARGE SCALE GENOMIC DNA]</scope>
    <source>
        <strain evidence="10 11">CCMP1005</strain>
    </source>
</reference>
<proteinExistence type="inferred from homology"/>
<feature type="compositionally biased region" description="Basic residues" evidence="7">
    <location>
        <begin position="528"/>
        <end position="537"/>
    </location>
</feature>
<dbReference type="InterPro" id="IPR044742">
    <property type="entry name" value="DEAD/DEAH_RhlB"/>
</dbReference>
<evidence type="ECO:0000313" key="11">
    <source>
        <dbReference type="Proteomes" id="UP000266841"/>
    </source>
</evidence>
<comment type="domain">
    <text evidence="6">The Q motif is unique to and characteristic of the DEAD box family of RNA helicases and controls ATP binding and hydrolysis.</text>
</comment>
<dbReference type="GO" id="GO:0005524">
    <property type="term" value="F:ATP binding"/>
    <property type="evidence" value="ECO:0007669"/>
    <property type="project" value="UniProtKB-UniRule"/>
</dbReference>
<dbReference type="InterPro" id="IPR014001">
    <property type="entry name" value="Helicase_ATP-bd"/>
</dbReference>
<comment type="similarity">
    <text evidence="6">Belongs to the DEAD box helicase family.</text>
</comment>
<dbReference type="GO" id="GO:0003723">
    <property type="term" value="F:RNA binding"/>
    <property type="evidence" value="ECO:0007669"/>
    <property type="project" value="UniProtKB-UniRule"/>
</dbReference>
<protein>
    <recommendedName>
        <fullName evidence="6">ATP-dependent RNA helicase</fullName>
        <ecNumber evidence="6">3.6.4.13</ecNumber>
    </recommendedName>
</protein>
<keyword evidence="3 6" id="KW-0347">Helicase</keyword>
<dbReference type="EMBL" id="AGNL01047744">
    <property type="protein sequence ID" value="EJK46454.1"/>
    <property type="molecule type" value="Genomic_DNA"/>
</dbReference>
<dbReference type="Pfam" id="PF00271">
    <property type="entry name" value="Helicase_C"/>
    <property type="match status" value="1"/>
</dbReference>
<dbReference type="SMART" id="SM00490">
    <property type="entry name" value="HELICc"/>
    <property type="match status" value="1"/>
</dbReference>
<dbReference type="PROSITE" id="PS51194">
    <property type="entry name" value="HELICASE_CTER"/>
    <property type="match status" value="1"/>
</dbReference>
<keyword evidence="5 6" id="KW-0694">RNA-binding</keyword>
<evidence type="ECO:0000259" key="8">
    <source>
        <dbReference type="PROSITE" id="PS51192"/>
    </source>
</evidence>
<feature type="region of interest" description="Disordered" evidence="7">
    <location>
        <begin position="528"/>
        <end position="550"/>
    </location>
</feature>
<evidence type="ECO:0000256" key="7">
    <source>
        <dbReference type="SAM" id="MobiDB-lite"/>
    </source>
</evidence>
<gene>
    <name evidence="10" type="ORF">THAOC_34870</name>
</gene>
<keyword evidence="1 6" id="KW-0547">Nucleotide-binding</keyword>
<accession>K0R497</accession>
<dbReference type="SUPFAM" id="SSF52540">
    <property type="entry name" value="P-loop containing nucleoside triphosphate hydrolases"/>
    <property type="match status" value="1"/>
</dbReference>
<feature type="domain" description="Helicase C-terminal" evidence="9">
    <location>
        <begin position="360"/>
        <end position="521"/>
    </location>
</feature>
<comment type="caution">
    <text evidence="10">The sequence shown here is derived from an EMBL/GenBank/DDBJ whole genome shotgun (WGS) entry which is preliminary data.</text>
</comment>
<evidence type="ECO:0000313" key="10">
    <source>
        <dbReference type="EMBL" id="EJK46454.1"/>
    </source>
</evidence>
<dbReference type="Gene3D" id="3.40.50.300">
    <property type="entry name" value="P-loop containing nucleotide triphosphate hydrolases"/>
    <property type="match status" value="2"/>
</dbReference>
<feature type="compositionally biased region" description="Basic and acidic residues" evidence="7">
    <location>
        <begin position="538"/>
        <end position="549"/>
    </location>
</feature>